<name>A0A1G7REK1_9EURY</name>
<accession>A0A1G7REK1</accession>
<keyword evidence="1" id="KW-0472">Membrane</keyword>
<evidence type="ECO:0000259" key="2">
    <source>
        <dbReference type="Pfam" id="PF18902"/>
    </source>
</evidence>
<dbReference type="AlphaFoldDB" id="A0A1G7REK1"/>
<keyword evidence="1" id="KW-0812">Transmembrane</keyword>
<dbReference type="InterPro" id="IPR043717">
    <property type="entry name" value="DUF5658"/>
</dbReference>
<feature type="transmembrane region" description="Helical" evidence="1">
    <location>
        <begin position="61"/>
        <end position="79"/>
    </location>
</feature>
<evidence type="ECO:0000256" key="1">
    <source>
        <dbReference type="SAM" id="Phobius"/>
    </source>
</evidence>
<dbReference type="EMBL" id="FNBO01000015">
    <property type="protein sequence ID" value="SDG09064.1"/>
    <property type="molecule type" value="Genomic_DNA"/>
</dbReference>
<proteinExistence type="predicted"/>
<feature type="transmembrane region" description="Helical" evidence="1">
    <location>
        <begin position="91"/>
        <end position="111"/>
    </location>
</feature>
<dbReference type="Proteomes" id="UP000324020">
    <property type="component" value="Unassembled WGS sequence"/>
</dbReference>
<keyword evidence="4" id="KW-1185">Reference proteome</keyword>
<feature type="domain" description="DUF5658" evidence="2">
    <location>
        <begin position="25"/>
        <end position="111"/>
    </location>
</feature>
<keyword evidence="1" id="KW-1133">Transmembrane helix</keyword>
<protein>
    <recommendedName>
        <fullName evidence="2">DUF5658 domain-containing protein</fullName>
    </recommendedName>
</protein>
<dbReference type="Pfam" id="PF18902">
    <property type="entry name" value="DUF5658"/>
    <property type="match status" value="1"/>
</dbReference>
<organism evidence="3 4">
    <name type="scientific">Halorubrum xinjiangense</name>
    <dbReference type="NCBI Taxonomy" id="261291"/>
    <lineage>
        <taxon>Archaea</taxon>
        <taxon>Methanobacteriati</taxon>
        <taxon>Methanobacteriota</taxon>
        <taxon>Stenosarchaea group</taxon>
        <taxon>Halobacteria</taxon>
        <taxon>Halobacteriales</taxon>
        <taxon>Haloferacaceae</taxon>
        <taxon>Halorubrum</taxon>
    </lineage>
</organism>
<evidence type="ECO:0000313" key="3">
    <source>
        <dbReference type="EMBL" id="SDG09064.1"/>
    </source>
</evidence>
<reference evidence="3 4" key="1">
    <citation type="submission" date="2016-10" db="EMBL/GenBank/DDBJ databases">
        <authorList>
            <person name="Varghese N."/>
            <person name="Submissions S."/>
        </authorList>
    </citation>
    <scope>NUCLEOTIDE SEQUENCE [LARGE SCALE GENOMIC DNA]</scope>
    <source>
        <strain evidence="3 4">CGMCC 1.3527</strain>
    </source>
</reference>
<evidence type="ECO:0000313" key="4">
    <source>
        <dbReference type="Proteomes" id="UP000324020"/>
    </source>
</evidence>
<gene>
    <name evidence="3" type="ORF">SAMN04488067_11516</name>
</gene>
<sequence>MGTRRRTGAVGVSRDRYGEVAAIFTSHGVLDATTTILAARTVGPSAEANPIVRELLTMGELPAAIAMLAVVGLCCGAWPVAADALEAPEWIGLGVATVGAAVAAVNLVVVFA</sequence>